<feature type="compositionally biased region" description="Basic and acidic residues" evidence="1">
    <location>
        <begin position="221"/>
        <end position="231"/>
    </location>
</feature>
<dbReference type="EMBL" id="JANPWB010000016">
    <property type="protein sequence ID" value="KAJ1084141.1"/>
    <property type="molecule type" value="Genomic_DNA"/>
</dbReference>
<gene>
    <name evidence="2" type="ORF">NDU88_004294</name>
</gene>
<organism evidence="2 3">
    <name type="scientific">Pleurodeles waltl</name>
    <name type="common">Iberian ribbed newt</name>
    <dbReference type="NCBI Taxonomy" id="8319"/>
    <lineage>
        <taxon>Eukaryota</taxon>
        <taxon>Metazoa</taxon>
        <taxon>Chordata</taxon>
        <taxon>Craniata</taxon>
        <taxon>Vertebrata</taxon>
        <taxon>Euteleostomi</taxon>
        <taxon>Amphibia</taxon>
        <taxon>Batrachia</taxon>
        <taxon>Caudata</taxon>
        <taxon>Salamandroidea</taxon>
        <taxon>Salamandridae</taxon>
        <taxon>Pleurodelinae</taxon>
        <taxon>Pleurodeles</taxon>
    </lineage>
</organism>
<reference evidence="2" key="1">
    <citation type="journal article" date="2022" name="bioRxiv">
        <title>Sequencing and chromosome-scale assembly of the giantPleurodeles waltlgenome.</title>
        <authorList>
            <person name="Brown T."/>
            <person name="Elewa A."/>
            <person name="Iarovenko S."/>
            <person name="Subramanian E."/>
            <person name="Araus A.J."/>
            <person name="Petzold A."/>
            <person name="Susuki M."/>
            <person name="Suzuki K.-i.T."/>
            <person name="Hayashi T."/>
            <person name="Toyoda A."/>
            <person name="Oliveira C."/>
            <person name="Osipova E."/>
            <person name="Leigh N.D."/>
            <person name="Simon A."/>
            <person name="Yun M.H."/>
        </authorList>
    </citation>
    <scope>NUCLEOTIDE SEQUENCE</scope>
    <source>
        <strain evidence="2">20211129_DDA</strain>
        <tissue evidence="2">Liver</tissue>
    </source>
</reference>
<evidence type="ECO:0000256" key="1">
    <source>
        <dbReference type="SAM" id="MobiDB-lite"/>
    </source>
</evidence>
<feature type="region of interest" description="Disordered" evidence="1">
    <location>
        <begin position="92"/>
        <end position="265"/>
    </location>
</feature>
<protein>
    <submittedName>
        <fullName evidence="2">Uncharacterized protein</fullName>
    </submittedName>
</protein>
<comment type="caution">
    <text evidence="2">The sequence shown here is derived from an EMBL/GenBank/DDBJ whole genome shotgun (WGS) entry which is preliminary data.</text>
</comment>
<dbReference type="AlphaFoldDB" id="A0AAV7KXD4"/>
<feature type="compositionally biased region" description="Polar residues" evidence="1">
    <location>
        <begin position="37"/>
        <end position="54"/>
    </location>
</feature>
<evidence type="ECO:0000313" key="3">
    <source>
        <dbReference type="Proteomes" id="UP001066276"/>
    </source>
</evidence>
<feature type="region of interest" description="Disordered" evidence="1">
    <location>
        <begin position="37"/>
        <end position="72"/>
    </location>
</feature>
<sequence>MRGAPRQGETARNSMLPGIPKLQALMIPLVMPVDWSSLSQSRTAQPGRSTSSVREPQYHPQPPRQRSPGVQFRPGCEEFAVRARILEGDYNLPTHRDSSCVAERGGALQRSDRPGRPRLSRGTPNRSHLTTRAWWLPHHRGPPAEPGRGISVQPRSAKQRRAGRLDRPGTAESALVRTTGRAHFHFSGASSRTGISPFSGSPQSPEGPSREAPSAEGPGEEPVRGTKEPTHQSRPLALTPQAASSSSVHDGTPASRKGSLPRPVVLNSRIDGARLREKGGRRFQDVYVGQARSRSIILPLR</sequence>
<evidence type="ECO:0000313" key="2">
    <source>
        <dbReference type="EMBL" id="KAJ1084141.1"/>
    </source>
</evidence>
<accession>A0AAV7KXD4</accession>
<keyword evidence="3" id="KW-1185">Reference proteome</keyword>
<feature type="compositionally biased region" description="Polar residues" evidence="1">
    <location>
        <begin position="188"/>
        <end position="206"/>
    </location>
</feature>
<proteinExistence type="predicted"/>
<name>A0AAV7KXD4_PLEWA</name>
<dbReference type="Proteomes" id="UP001066276">
    <property type="component" value="Chromosome 12"/>
</dbReference>